<dbReference type="Gene3D" id="3.40.50.300">
    <property type="entry name" value="P-loop containing nucleotide triphosphate hydrolases"/>
    <property type="match status" value="1"/>
</dbReference>
<evidence type="ECO:0000313" key="4">
    <source>
        <dbReference type="Proteomes" id="UP000248806"/>
    </source>
</evidence>
<dbReference type="OrthoDB" id="149379at2"/>
<keyword evidence="1" id="KW-0067">ATP-binding</keyword>
<dbReference type="Pfam" id="PF01580">
    <property type="entry name" value="FtsK_SpoIIIE"/>
    <property type="match status" value="1"/>
</dbReference>
<dbReference type="PROSITE" id="PS50901">
    <property type="entry name" value="FTSK"/>
    <property type="match status" value="1"/>
</dbReference>
<dbReference type="InterPro" id="IPR002543">
    <property type="entry name" value="FtsK_dom"/>
</dbReference>
<dbReference type="Proteomes" id="UP000248806">
    <property type="component" value="Unassembled WGS sequence"/>
</dbReference>
<dbReference type="RefSeq" id="WP_111324490.1">
    <property type="nucleotide sequence ID" value="NZ_BIFX01000001.1"/>
</dbReference>
<proteinExistence type="predicted"/>
<dbReference type="GO" id="GO:0005524">
    <property type="term" value="F:ATP binding"/>
    <property type="evidence" value="ECO:0007669"/>
    <property type="project" value="UniProtKB-UniRule"/>
</dbReference>
<keyword evidence="4" id="KW-1185">Reference proteome</keyword>
<feature type="domain" description="FtsK" evidence="2">
    <location>
        <begin position="122"/>
        <end position="323"/>
    </location>
</feature>
<evidence type="ECO:0000259" key="2">
    <source>
        <dbReference type="PROSITE" id="PS50901"/>
    </source>
</evidence>
<dbReference type="EMBL" id="QKUF01000017">
    <property type="protein sequence ID" value="PZW25661.1"/>
    <property type="molecule type" value="Genomic_DNA"/>
</dbReference>
<accession>A0A326U447</accession>
<keyword evidence="1" id="KW-0547">Nucleotide-binding</keyword>
<dbReference type="InterPro" id="IPR027417">
    <property type="entry name" value="P-loop_NTPase"/>
</dbReference>
<dbReference type="AlphaFoldDB" id="A0A326U447"/>
<feature type="binding site" evidence="1">
    <location>
        <begin position="146"/>
        <end position="153"/>
    </location>
    <ligand>
        <name>ATP</name>
        <dbReference type="ChEBI" id="CHEBI:30616"/>
    </ligand>
</feature>
<name>A0A326U447_THEHA</name>
<dbReference type="GO" id="GO:0003677">
    <property type="term" value="F:DNA binding"/>
    <property type="evidence" value="ECO:0007669"/>
    <property type="project" value="InterPro"/>
</dbReference>
<sequence length="387" mass="44026">MFQVQPSPRPVTSNLETFRQTTTVAEVIIERIVEAYSRDHAQKDGIYYWPDPLPTPSSPLAPDPLILFRPDKTTQRLVGENQDRYYVMPTTIREFLTQRAQEEIKPSMQIPLGLVDKPEQQKREILFVDLHGSAGPLTGGPLLLAGAQHSGKTTALQTLLLWLSACFTPDYLRYAIIDPLHELDCFQEMPHARNEQGVPLWTDGSTDDKLIQFATLLQDMLQQRRTTFPGLRWTENTLAHLWENNTRVPQLLLVICHYQNFVERLQAITALRKLAHSFAEARTLGAYLVVTSGEVHFRTIPSDLMGKFSTKIGLLLNESQRLDLFGRPPIIPDPIPGRGLVLTPDRRTYQIQLALPIAGITENIRYEILKYELGKIARMQQQQTLSV</sequence>
<reference evidence="3 4" key="1">
    <citation type="submission" date="2018-06" db="EMBL/GenBank/DDBJ databases">
        <title>Genomic Encyclopedia of Archaeal and Bacterial Type Strains, Phase II (KMG-II): from individual species to whole genera.</title>
        <authorList>
            <person name="Goeker M."/>
        </authorList>
    </citation>
    <scope>NUCLEOTIDE SEQUENCE [LARGE SCALE GENOMIC DNA]</scope>
    <source>
        <strain evidence="3 4">ATCC BAA-1881</strain>
    </source>
</reference>
<evidence type="ECO:0000313" key="3">
    <source>
        <dbReference type="EMBL" id="PZW25661.1"/>
    </source>
</evidence>
<organism evidence="3 4">
    <name type="scientific">Thermosporothrix hazakensis</name>
    <dbReference type="NCBI Taxonomy" id="644383"/>
    <lineage>
        <taxon>Bacteria</taxon>
        <taxon>Bacillati</taxon>
        <taxon>Chloroflexota</taxon>
        <taxon>Ktedonobacteria</taxon>
        <taxon>Ktedonobacterales</taxon>
        <taxon>Thermosporotrichaceae</taxon>
        <taxon>Thermosporothrix</taxon>
    </lineage>
</organism>
<protein>
    <submittedName>
        <fullName evidence="3">FtsK/SpoIIIE family protein</fullName>
    </submittedName>
</protein>
<gene>
    <name evidence="3" type="ORF">EI42_04154</name>
</gene>
<evidence type="ECO:0000256" key="1">
    <source>
        <dbReference type="PROSITE-ProRule" id="PRU00289"/>
    </source>
</evidence>
<comment type="caution">
    <text evidence="3">The sequence shown here is derived from an EMBL/GenBank/DDBJ whole genome shotgun (WGS) entry which is preliminary data.</text>
</comment>